<reference evidence="2 3" key="1">
    <citation type="submission" date="2018-09" db="EMBL/GenBank/DDBJ databases">
        <title>Genomic investigation of the strawberry pathogen Phytophthora fragariae indicates pathogenicity is determined by transcriptional variation in three key races.</title>
        <authorList>
            <person name="Adams T.M."/>
            <person name="Armitage A.D."/>
            <person name="Sobczyk M.K."/>
            <person name="Bates H.J."/>
            <person name="Dunwell J.M."/>
            <person name="Nellist C.F."/>
            <person name="Harrison R.J."/>
        </authorList>
    </citation>
    <scope>NUCLEOTIDE SEQUENCE [LARGE SCALE GENOMIC DNA]</scope>
    <source>
        <strain evidence="2 3">ONT-3</strain>
    </source>
</reference>
<evidence type="ECO:0000313" key="2">
    <source>
        <dbReference type="EMBL" id="KAE9063546.1"/>
    </source>
</evidence>
<gene>
    <name evidence="2" type="ORF">PF010_g28952</name>
</gene>
<feature type="compositionally biased region" description="Basic residues" evidence="1">
    <location>
        <begin position="40"/>
        <end position="54"/>
    </location>
</feature>
<feature type="region of interest" description="Disordered" evidence="1">
    <location>
        <begin position="1"/>
        <end position="54"/>
    </location>
</feature>
<dbReference type="EMBL" id="QXFX01004571">
    <property type="protein sequence ID" value="KAE9063546.1"/>
    <property type="molecule type" value="Genomic_DNA"/>
</dbReference>
<dbReference type="AlphaFoldDB" id="A0A6G0JPM5"/>
<protein>
    <submittedName>
        <fullName evidence="2">Uncharacterized protein</fullName>
    </submittedName>
</protein>
<evidence type="ECO:0000313" key="3">
    <source>
        <dbReference type="Proteomes" id="UP000488956"/>
    </source>
</evidence>
<name>A0A6G0JPM5_9STRA</name>
<accession>A0A6G0JPM5</accession>
<evidence type="ECO:0000256" key="1">
    <source>
        <dbReference type="SAM" id="MobiDB-lite"/>
    </source>
</evidence>
<dbReference type="Proteomes" id="UP000488956">
    <property type="component" value="Unassembled WGS sequence"/>
</dbReference>
<organism evidence="2 3">
    <name type="scientific">Phytophthora fragariae</name>
    <dbReference type="NCBI Taxonomy" id="53985"/>
    <lineage>
        <taxon>Eukaryota</taxon>
        <taxon>Sar</taxon>
        <taxon>Stramenopiles</taxon>
        <taxon>Oomycota</taxon>
        <taxon>Peronosporomycetes</taxon>
        <taxon>Peronosporales</taxon>
        <taxon>Peronosporaceae</taxon>
        <taxon>Phytophthora</taxon>
    </lineage>
</organism>
<sequence length="54" mass="5582">MGAAFAALGSFRASGGGPPPASKAANRVPPSLRSAAHGQRVTHRLTHTHTHRQT</sequence>
<proteinExistence type="predicted"/>
<comment type="caution">
    <text evidence="2">The sequence shown here is derived from an EMBL/GenBank/DDBJ whole genome shotgun (WGS) entry which is preliminary data.</text>
</comment>